<dbReference type="InterPro" id="IPR014195">
    <property type="entry name" value="Spore_III_AG"/>
</dbReference>
<dbReference type="RefSeq" id="WP_154529916.1">
    <property type="nucleotide sequence ID" value="NZ_VULX01000001.1"/>
</dbReference>
<keyword evidence="2" id="KW-0812">Transmembrane</keyword>
<reference evidence="3 4" key="1">
    <citation type="submission" date="2019-08" db="EMBL/GenBank/DDBJ databases">
        <title>In-depth cultivation of the pig gut microbiome towards novel bacterial diversity and tailored functional studies.</title>
        <authorList>
            <person name="Wylensek D."/>
            <person name="Hitch T.C.A."/>
            <person name="Clavel T."/>
        </authorList>
    </citation>
    <scope>NUCLEOTIDE SEQUENCE [LARGE SCALE GENOMIC DNA]</scope>
    <source>
        <strain evidence="3 4">WCA-383-APC-5B</strain>
    </source>
</reference>
<accession>A0A7X2MVZ2</accession>
<evidence type="ECO:0000313" key="4">
    <source>
        <dbReference type="Proteomes" id="UP000460287"/>
    </source>
</evidence>
<feature type="transmembrane region" description="Helical" evidence="2">
    <location>
        <begin position="16"/>
        <end position="36"/>
    </location>
</feature>
<keyword evidence="4" id="KW-1185">Reference proteome</keyword>
<name>A0A7X2MVZ2_9CLOT</name>
<protein>
    <submittedName>
        <fullName evidence="3">Stage III sporulation protein AG</fullName>
    </submittedName>
</protein>
<dbReference type="Proteomes" id="UP000460287">
    <property type="component" value="Unassembled WGS sequence"/>
</dbReference>
<sequence length="194" mass="21756">MDKNFFNTIMKKENRWKLVISLLALILIYICISFFLDDLTLNKKASANVSNEQNQNGKNQTVENYEAQQKTDLKNILKKIDGIGSVEVMMSFESDETKVPAMDSNKQTSVTEETDNQGGKRTTNQQTDNSQVVMENKNGQSAPLIVKTYKPKVVGVMVVAEGADDSKIKYEISQAVSNLYGLSLDKVNVYPMKK</sequence>
<gene>
    <name evidence="3" type="primary">spoIIIAG</name>
    <name evidence="3" type="ORF">FYJ33_01085</name>
</gene>
<feature type="compositionally biased region" description="Polar residues" evidence="1">
    <location>
        <begin position="104"/>
        <end position="137"/>
    </location>
</feature>
<feature type="region of interest" description="Disordered" evidence="1">
    <location>
        <begin position="97"/>
        <end position="137"/>
    </location>
</feature>
<evidence type="ECO:0000256" key="2">
    <source>
        <dbReference type="SAM" id="Phobius"/>
    </source>
</evidence>
<dbReference type="NCBIfam" id="TIGR02830">
    <property type="entry name" value="spore_III_AG"/>
    <property type="match status" value="1"/>
</dbReference>
<proteinExistence type="predicted"/>
<keyword evidence="2" id="KW-1133">Transmembrane helix</keyword>
<comment type="caution">
    <text evidence="3">The sequence shown here is derived from an EMBL/GenBank/DDBJ whole genome shotgun (WGS) entry which is preliminary data.</text>
</comment>
<dbReference type="AlphaFoldDB" id="A0A7X2MVZ2"/>
<organism evidence="3 4">
    <name type="scientific">Inconstantimicrobium porci</name>
    <dbReference type="NCBI Taxonomy" id="2652291"/>
    <lineage>
        <taxon>Bacteria</taxon>
        <taxon>Bacillati</taxon>
        <taxon>Bacillota</taxon>
        <taxon>Clostridia</taxon>
        <taxon>Eubacteriales</taxon>
        <taxon>Clostridiaceae</taxon>
        <taxon>Inconstantimicrobium</taxon>
    </lineage>
</organism>
<evidence type="ECO:0000256" key="1">
    <source>
        <dbReference type="SAM" id="MobiDB-lite"/>
    </source>
</evidence>
<keyword evidence="2" id="KW-0472">Membrane</keyword>
<evidence type="ECO:0000313" key="3">
    <source>
        <dbReference type="EMBL" id="MSR90040.1"/>
    </source>
</evidence>
<dbReference type="EMBL" id="VULX01000001">
    <property type="protein sequence ID" value="MSR90040.1"/>
    <property type="molecule type" value="Genomic_DNA"/>
</dbReference>